<evidence type="ECO:0000313" key="2">
    <source>
        <dbReference type="EMBL" id="ALC05120.1"/>
    </source>
</evidence>
<dbReference type="Proteomes" id="UP000068067">
    <property type="component" value="Chromosome"/>
</dbReference>
<accession>A0A0M4CWG5</accession>
<dbReference type="PATRIC" id="fig|931089.4.peg.675"/>
<dbReference type="STRING" id="931089.CDES_03335"/>
<dbReference type="InterPro" id="IPR021889">
    <property type="entry name" value="DUF3500"/>
</dbReference>
<feature type="region of interest" description="Disordered" evidence="1">
    <location>
        <begin position="1"/>
        <end position="31"/>
    </location>
</feature>
<proteinExistence type="predicted"/>
<dbReference type="AlphaFoldDB" id="A0A0M4CWG5"/>
<feature type="region of interest" description="Disordered" evidence="1">
    <location>
        <begin position="273"/>
        <end position="296"/>
    </location>
</feature>
<evidence type="ECO:0000256" key="1">
    <source>
        <dbReference type="SAM" id="MobiDB-lite"/>
    </source>
</evidence>
<organism evidence="2 3">
    <name type="scientific">Corynebacterium deserti GIMN1.010</name>
    <dbReference type="NCBI Taxonomy" id="931089"/>
    <lineage>
        <taxon>Bacteria</taxon>
        <taxon>Bacillati</taxon>
        <taxon>Actinomycetota</taxon>
        <taxon>Actinomycetes</taxon>
        <taxon>Mycobacteriales</taxon>
        <taxon>Corynebacteriaceae</taxon>
        <taxon>Corynebacterium</taxon>
    </lineage>
</organism>
<evidence type="ECO:0008006" key="4">
    <source>
        <dbReference type="Google" id="ProtNLM"/>
    </source>
</evidence>
<dbReference type="KEGG" id="cdx:CDES_03335"/>
<name>A0A0M4CWG5_9CORY</name>
<gene>
    <name evidence="2" type="ORF">CDES_03335</name>
</gene>
<dbReference type="Pfam" id="PF12006">
    <property type="entry name" value="DUF3500"/>
    <property type="match status" value="1"/>
</dbReference>
<dbReference type="EMBL" id="CP009220">
    <property type="protein sequence ID" value="ALC05120.1"/>
    <property type="molecule type" value="Genomic_DNA"/>
</dbReference>
<keyword evidence="3" id="KW-1185">Reference proteome</keyword>
<feature type="compositionally biased region" description="Polar residues" evidence="1">
    <location>
        <begin position="19"/>
        <end position="31"/>
    </location>
</feature>
<protein>
    <recommendedName>
        <fullName evidence="4">DUF3500 domain-containing protein</fullName>
    </recommendedName>
</protein>
<feature type="compositionally biased region" description="Polar residues" evidence="1">
    <location>
        <begin position="285"/>
        <end position="296"/>
    </location>
</feature>
<evidence type="ECO:0000313" key="3">
    <source>
        <dbReference type="Proteomes" id="UP000068067"/>
    </source>
</evidence>
<reference evidence="2 3" key="1">
    <citation type="submission" date="2014-08" db="EMBL/GenBank/DDBJ databases">
        <title>Complete genome sequence of Corynebacterium deserti GIMN1.010 (=DSM 45689), isolated from desert sand in western China.</title>
        <authorList>
            <person name="Ruckert C."/>
            <person name="Albersmeier A."/>
            <person name="Kalinowski J."/>
        </authorList>
    </citation>
    <scope>NUCLEOTIDE SEQUENCE [LARGE SCALE GENOMIC DNA]</scope>
    <source>
        <strain evidence="2 3">GIMN1.010</strain>
    </source>
</reference>
<sequence length="296" mass="31375">MTTSGSGSNEPPAKVAAAMQTTKEASTSTSVVAGPAAETSLTAAGFLQYLDEEQRAALLGDGLDLSTLSWANQVTALRVLESLFNEDAFQVLSAVITHVAQEPGENAHHFLTFSEEPATDKVWELTLDGPTVGLEVTFHPDGQIAFEDAHLGLSAAEVAHIAESLDPPMAQSPMRQTAYTLLASLNDTQRAALEGPGLWGAQLNDEQKQLFLSMTTNWVSPTAGDAGTSQQAEIANTLDDTYFIWNEHPDGSIFFAVNGPEVDFEYSEAPGLASEGLAAQGEPQIESSFTDPNSTS</sequence>